<evidence type="ECO:0000313" key="1">
    <source>
        <dbReference type="EMBL" id="AMW34070.1"/>
    </source>
</evidence>
<protein>
    <submittedName>
        <fullName evidence="1">Uncharacterized protein</fullName>
    </submittedName>
</protein>
<dbReference type="EMBL" id="CP014525">
    <property type="protein sequence ID" value="AMW34070.1"/>
    <property type="molecule type" value="Genomic_DNA"/>
</dbReference>
<dbReference type="RefSeq" id="WP_066132511.1">
    <property type="nucleotide sequence ID" value="NZ_CP014525.1"/>
</dbReference>
<dbReference type="OrthoDB" id="7305318at2"/>
<dbReference type="Proteomes" id="UP000076066">
    <property type="component" value="Chromosome"/>
</dbReference>
<gene>
    <name evidence="1" type="ORF">AY555_01535</name>
</gene>
<name>A0A143DC12_9PROT</name>
<dbReference type="AlphaFoldDB" id="A0A143DC12"/>
<sequence length="121" mass="13681">MAKAFLLHILWYGAVMALALPWPSTSQAWDGNARIYAKSNAPYWDVGRRDNNLSRLCGLGRFNQKYKNRMYIQFSGDKGRGLTGIALKGWNLIDVDSKALDGKTYHFYRDGTSQCIVFVAP</sequence>
<reference evidence="1 2" key="1">
    <citation type="submission" date="2016-02" db="EMBL/GenBank/DDBJ databases">
        <title>Complete Genome of H5569, the type strain of the newly described species Haematospirillium jordaniae.</title>
        <authorList>
            <person name="Nicholson A.C."/>
            <person name="Humrighouse B.W."/>
            <person name="Loparov V."/>
            <person name="McQuiston J.R."/>
        </authorList>
    </citation>
    <scope>NUCLEOTIDE SEQUENCE [LARGE SCALE GENOMIC DNA]</scope>
    <source>
        <strain evidence="1 2">H5569</strain>
    </source>
</reference>
<keyword evidence="2" id="KW-1185">Reference proteome</keyword>
<dbReference type="GeneID" id="53315839"/>
<dbReference type="STRING" id="1549855.AY555_01535"/>
<dbReference type="KEGG" id="hjo:AY555_01535"/>
<proteinExistence type="predicted"/>
<organism evidence="1 2">
    <name type="scientific">Haematospirillum jordaniae</name>
    <dbReference type="NCBI Taxonomy" id="1549855"/>
    <lineage>
        <taxon>Bacteria</taxon>
        <taxon>Pseudomonadati</taxon>
        <taxon>Pseudomonadota</taxon>
        <taxon>Alphaproteobacteria</taxon>
        <taxon>Rhodospirillales</taxon>
        <taxon>Novispirillaceae</taxon>
        <taxon>Haematospirillum</taxon>
    </lineage>
</organism>
<accession>A0A143DC12</accession>
<evidence type="ECO:0000313" key="2">
    <source>
        <dbReference type="Proteomes" id="UP000076066"/>
    </source>
</evidence>